<reference evidence="1" key="1">
    <citation type="submission" date="2023-04" db="EMBL/GenBank/DDBJ databases">
        <title>Ambrosiozyma monospora NBRC 10751.</title>
        <authorList>
            <person name="Ichikawa N."/>
            <person name="Sato H."/>
            <person name="Tonouchi N."/>
        </authorList>
    </citation>
    <scope>NUCLEOTIDE SEQUENCE</scope>
    <source>
        <strain evidence="1">NBRC 10751</strain>
    </source>
</reference>
<gene>
    <name evidence="1" type="ORF">Amon02_000121500</name>
</gene>
<proteinExistence type="predicted"/>
<keyword evidence="2" id="KW-1185">Reference proteome</keyword>
<organism evidence="1 2">
    <name type="scientific">Ambrosiozyma monospora</name>
    <name type="common">Yeast</name>
    <name type="synonym">Endomycopsis monosporus</name>
    <dbReference type="NCBI Taxonomy" id="43982"/>
    <lineage>
        <taxon>Eukaryota</taxon>
        <taxon>Fungi</taxon>
        <taxon>Dikarya</taxon>
        <taxon>Ascomycota</taxon>
        <taxon>Saccharomycotina</taxon>
        <taxon>Pichiomycetes</taxon>
        <taxon>Pichiales</taxon>
        <taxon>Pichiaceae</taxon>
        <taxon>Ambrosiozyma</taxon>
    </lineage>
</organism>
<accession>A0ACB5SU19</accession>
<name>A0ACB5SU19_AMBMO</name>
<evidence type="ECO:0000313" key="1">
    <source>
        <dbReference type="EMBL" id="GME73006.1"/>
    </source>
</evidence>
<dbReference type="Proteomes" id="UP001165064">
    <property type="component" value="Unassembled WGS sequence"/>
</dbReference>
<sequence length="132" mass="13005">MQLSTLDMLPQTMAFIAAQHIIFLSFILQSTSSFPVITGSINGLQSSDDYLTENNQQAVKIVKRDLSGPGFGILIGVIVLVVLIAIVAVSKRGALGSSSGSGGGTTGTGGHSSNDGGGCSGGDGGGGGGSCS</sequence>
<comment type="caution">
    <text evidence="1">The sequence shown here is derived from an EMBL/GenBank/DDBJ whole genome shotgun (WGS) entry which is preliminary data.</text>
</comment>
<dbReference type="EMBL" id="BSXS01000569">
    <property type="protein sequence ID" value="GME73006.1"/>
    <property type="molecule type" value="Genomic_DNA"/>
</dbReference>
<protein>
    <submittedName>
        <fullName evidence="1">Unnamed protein product</fullName>
    </submittedName>
</protein>
<evidence type="ECO:0000313" key="2">
    <source>
        <dbReference type="Proteomes" id="UP001165064"/>
    </source>
</evidence>